<dbReference type="Proteomes" id="UP000199347">
    <property type="component" value="Unassembled WGS sequence"/>
</dbReference>
<dbReference type="STRING" id="1120955.SAMN03080610_02889"/>
<dbReference type="Gene3D" id="3.40.50.300">
    <property type="entry name" value="P-loop containing nucleotide triphosphate hydrolases"/>
    <property type="match status" value="1"/>
</dbReference>
<dbReference type="SUPFAM" id="SSF52540">
    <property type="entry name" value="P-loop containing nucleoside triphosphate hydrolases"/>
    <property type="match status" value="1"/>
</dbReference>
<dbReference type="AlphaFoldDB" id="A0A1G5NZ92"/>
<dbReference type="InterPro" id="IPR052754">
    <property type="entry name" value="NTPase_KAP_P-loop"/>
</dbReference>
<accession>A0A1G5NZ92</accession>
<keyword evidence="3" id="KW-1185">Reference proteome</keyword>
<sequence>MLYLEAARQDRPIESEREDRLDRIPFVENLARALVIEELDDNNKVIGRRSTGYVVGLTGQWGLGKSSVLNLLARHLEATEHVVVATFNPWLFSGRDELVSGFFNALRGGLGRSLGEKAGDLMQQVDRYWGAIDLAGKGAAAMIDLVGGAGAATAVWKSQALGLRDAVVMPKVLTPDEERVVLERKIAEADCAVVVLIDELDRVEDEEVRAVARLVKAIGDIKGVSYLVAYDPVRVVQALGRGEGDERRRSGESYLEKIIQHPIPLRPLFSEDAHALLNSAISGYGIPLEPPRSESQRALFNHIINAIKTPREVKRLVGAFTVLERAVSGEICPYDVLGYCWIISKSPGLRDKIADHLDALVNDPPEVEMSKRAARSMNNESDLGVVDILGSAAEPHEKTLKLLFPRFGEGSAEDNGDKLSRRRNLVRMLYLGNPPGAIRRADIEALWNIGDVTELERALRTLMEEGKLAAAIDRIDDLLHLLPERGEKVFWPAMSSALRRKTDWASGPAMSGSIADDAAAVLYRSATRDTQKRKRLKSLIHSLIRKQDLLLVPWILRKNLFAHGLTYHSKTGRGGEILTLEETKDLLAREVPRYQQAVISGVALKRVPTLEAVYVLANTEHWTPEIRSAFTDQLDSLEAIATFAALKVPPGYGVDPTSLNKLIDTDAVFTTLEKLGEPREPADPWLAECLQRLRNVLRGETVF</sequence>
<proteinExistence type="predicted"/>
<name>A0A1G5NZ92_AFIMA</name>
<evidence type="ECO:0000259" key="1">
    <source>
        <dbReference type="Pfam" id="PF07693"/>
    </source>
</evidence>
<dbReference type="PANTHER" id="PTHR22674:SF6">
    <property type="entry name" value="NTPASE KAP FAMILY P-LOOP DOMAIN-CONTAINING PROTEIN 1"/>
    <property type="match status" value="1"/>
</dbReference>
<protein>
    <submittedName>
        <fullName evidence="2">KAP family P-loop domain-containing protein</fullName>
    </submittedName>
</protein>
<dbReference type="InterPro" id="IPR011646">
    <property type="entry name" value="KAP_P-loop"/>
</dbReference>
<dbReference type="RefSeq" id="WP_092814681.1">
    <property type="nucleotide sequence ID" value="NZ_FMVW01000007.1"/>
</dbReference>
<dbReference type="PANTHER" id="PTHR22674">
    <property type="entry name" value="NTPASE, KAP FAMILY P-LOOP DOMAIN-CONTAINING 1"/>
    <property type="match status" value="1"/>
</dbReference>
<gene>
    <name evidence="2" type="ORF">SAMN03080610_02889</name>
</gene>
<evidence type="ECO:0000313" key="2">
    <source>
        <dbReference type="EMBL" id="SCZ42268.1"/>
    </source>
</evidence>
<dbReference type="Pfam" id="PF07693">
    <property type="entry name" value="KAP_NTPase"/>
    <property type="match status" value="1"/>
</dbReference>
<dbReference type="OrthoDB" id="88903at2"/>
<feature type="domain" description="KAP NTPase" evidence="1">
    <location>
        <begin position="25"/>
        <end position="325"/>
    </location>
</feature>
<dbReference type="EMBL" id="FMVW01000007">
    <property type="protein sequence ID" value="SCZ42268.1"/>
    <property type="molecule type" value="Genomic_DNA"/>
</dbReference>
<dbReference type="InterPro" id="IPR027417">
    <property type="entry name" value="P-loop_NTPase"/>
</dbReference>
<evidence type="ECO:0000313" key="3">
    <source>
        <dbReference type="Proteomes" id="UP000199347"/>
    </source>
</evidence>
<organism evidence="2 3">
    <name type="scientific">Afifella marina DSM 2698</name>
    <dbReference type="NCBI Taxonomy" id="1120955"/>
    <lineage>
        <taxon>Bacteria</taxon>
        <taxon>Pseudomonadati</taxon>
        <taxon>Pseudomonadota</taxon>
        <taxon>Alphaproteobacteria</taxon>
        <taxon>Hyphomicrobiales</taxon>
        <taxon>Afifellaceae</taxon>
        <taxon>Afifella</taxon>
    </lineage>
</organism>
<reference evidence="2 3" key="1">
    <citation type="submission" date="2016-10" db="EMBL/GenBank/DDBJ databases">
        <authorList>
            <person name="de Groot N.N."/>
        </authorList>
    </citation>
    <scope>NUCLEOTIDE SEQUENCE [LARGE SCALE GENOMIC DNA]</scope>
    <source>
        <strain evidence="2 3">DSM 2698</strain>
    </source>
</reference>